<dbReference type="AlphaFoldDB" id="A0A1N6M9Q2"/>
<keyword evidence="2" id="KW-0812">Transmembrane</keyword>
<dbReference type="InterPro" id="IPR004699">
    <property type="entry name" value="PTS_IID_sorb"/>
</dbReference>
<feature type="transmembrane region" description="Helical" evidence="2">
    <location>
        <begin position="18"/>
        <end position="40"/>
    </location>
</feature>
<keyword evidence="2" id="KW-1133">Transmembrane helix</keyword>
<feature type="transmembrane region" description="Helical" evidence="2">
    <location>
        <begin position="137"/>
        <end position="155"/>
    </location>
</feature>
<evidence type="ECO:0000256" key="2">
    <source>
        <dbReference type="SAM" id="Phobius"/>
    </source>
</evidence>
<accession>A0A1N6M9Q2</accession>
<gene>
    <name evidence="3" type="primary">srlA_3</name>
    <name evidence="3" type="ORF">VSP9026_03961</name>
</gene>
<reference evidence="3 4" key="1">
    <citation type="submission" date="2016-12" db="EMBL/GenBank/DDBJ databases">
        <authorList>
            <person name="Song W.-J."/>
            <person name="Kurnit D.M."/>
        </authorList>
    </citation>
    <scope>NUCLEOTIDE SEQUENCE [LARGE SCALE GENOMIC DNA]</scope>
    <source>
        <strain evidence="3 4">CECT 9026</strain>
    </source>
</reference>
<dbReference type="EMBL" id="FSSB01000028">
    <property type="protein sequence ID" value="SIO96179.1"/>
    <property type="molecule type" value="Genomic_DNA"/>
</dbReference>
<proteinExistence type="predicted"/>
<protein>
    <submittedName>
        <fullName evidence="3">Glucitol/sorbitol permease IIC component</fullName>
    </submittedName>
</protein>
<dbReference type="OrthoDB" id="9799765at2"/>
<sequence length="189" mass="20548">MEYIQIFIGFFGKAGETFMSMAGGIIPMLIALLIVVNTCFRFIGQKRMDKVATLLGKNRILAYGILPPIAWLLMSFPGALTIGKLLPEKNKLGYQGALVTTAHPLTSLFPHVLPSELFIWLGVSAGITQLDLPVQDLAIRFIAAAICIGIVRGFMTDAIHAVLKRRAQSSTPDESESLDSTLSPEETKS</sequence>
<dbReference type="PANTHER" id="PTHR40399:SF1">
    <property type="entry name" value="PTS SYSTEM GLUCITOL_SORBITOL-SPECIFIC EIIC COMPONENT"/>
    <property type="match status" value="1"/>
</dbReference>
<evidence type="ECO:0000313" key="3">
    <source>
        <dbReference type="EMBL" id="SIO96179.1"/>
    </source>
</evidence>
<dbReference type="PANTHER" id="PTHR40399">
    <property type="entry name" value="PTS SYSTEM GLUCITOL/SORBITOL-SPECIFIC EIIC COMPONENT"/>
    <property type="match status" value="1"/>
</dbReference>
<evidence type="ECO:0000313" key="4">
    <source>
        <dbReference type="Proteomes" id="UP000184774"/>
    </source>
</evidence>
<organism evidence="3 4">
    <name type="scientific">Vibrio spartinae</name>
    <dbReference type="NCBI Taxonomy" id="1918945"/>
    <lineage>
        <taxon>Bacteria</taxon>
        <taxon>Pseudomonadati</taxon>
        <taxon>Pseudomonadota</taxon>
        <taxon>Gammaproteobacteria</taxon>
        <taxon>Vibrionales</taxon>
        <taxon>Vibrionaceae</taxon>
        <taxon>Vibrio</taxon>
    </lineage>
</organism>
<dbReference type="Pfam" id="PF03608">
    <property type="entry name" value="EII-GUT"/>
    <property type="match status" value="1"/>
</dbReference>
<dbReference type="GO" id="GO:0016020">
    <property type="term" value="C:membrane"/>
    <property type="evidence" value="ECO:0007669"/>
    <property type="project" value="InterPro"/>
</dbReference>
<feature type="transmembrane region" description="Helical" evidence="2">
    <location>
        <begin position="60"/>
        <end position="82"/>
    </location>
</feature>
<name>A0A1N6M9Q2_9VIBR</name>
<dbReference type="PIRSF" id="PIRSF038321">
    <property type="entry name" value="PTS_glc_srb_IIC"/>
    <property type="match status" value="1"/>
</dbReference>
<dbReference type="Proteomes" id="UP000184774">
    <property type="component" value="Unassembled WGS sequence"/>
</dbReference>
<feature type="region of interest" description="Disordered" evidence="1">
    <location>
        <begin position="169"/>
        <end position="189"/>
    </location>
</feature>
<dbReference type="GO" id="GO:0009401">
    <property type="term" value="P:phosphoenolpyruvate-dependent sugar phosphotransferase system"/>
    <property type="evidence" value="ECO:0007669"/>
    <property type="project" value="InterPro"/>
</dbReference>
<dbReference type="RefSeq" id="WP_074374630.1">
    <property type="nucleotide sequence ID" value="NZ_AP024907.1"/>
</dbReference>
<evidence type="ECO:0000256" key="1">
    <source>
        <dbReference type="SAM" id="MobiDB-lite"/>
    </source>
</evidence>
<dbReference type="PROSITE" id="PS51107">
    <property type="entry name" value="PTS_EIIC_TYPE_5"/>
    <property type="match status" value="1"/>
</dbReference>
<keyword evidence="2" id="KW-0472">Membrane</keyword>